<evidence type="ECO:0000259" key="8">
    <source>
        <dbReference type="Pfam" id="PF00482"/>
    </source>
</evidence>
<proteinExistence type="inferred from homology"/>
<name>A0ABT7L6R5_9BACI</name>
<sequence>MPTVLRPKKYLQNKRTKLPIQEQHKFLSQLHRLLENGYTLTNALEVIQWDHRWVEKASSISNTLKQGKPLNQALFQANFDEKIVSFMYFAMAHGDLKTSLKQCCLMLQQQLDFIKKFKQSTRYPLVLFLLFIILLYFVKNSVYPSFIQLFSSTGQSSLFNKISISIIDILFNGIFVGSIIVIGFFLYWMVKKDKLDAEEQINIYKKIPIIRTFQRLNTTFLFSIHLSSLLYAGISLKQSLHILKANPNIPIISFYSDLLINELQKGHPLTSALPSCYLLENELSSIFQKNSNNDDLVVDLTMYAEFLMNYMEEKMKKIISLIQPIFFIVMAALIIFIYLSLMLPMFQLIQNI</sequence>
<protein>
    <submittedName>
        <fullName evidence="9">Competence type IV pilus assembly protein ComGB</fullName>
    </submittedName>
</protein>
<accession>A0ABT7L6R5</accession>
<dbReference type="NCBIfam" id="NF041012">
    <property type="entry name" value="T4P_ComGB"/>
    <property type="match status" value="1"/>
</dbReference>
<evidence type="ECO:0000256" key="5">
    <source>
        <dbReference type="ARBA" id="ARBA00022989"/>
    </source>
</evidence>
<reference evidence="9 10" key="1">
    <citation type="submission" date="2023-06" db="EMBL/GenBank/DDBJ databases">
        <title>Aquibacillus rhizosphaerae LR5S19.</title>
        <authorList>
            <person name="Sun J.-Q."/>
        </authorList>
    </citation>
    <scope>NUCLEOTIDE SEQUENCE [LARGE SCALE GENOMIC DNA]</scope>
    <source>
        <strain evidence="9 10">LR5S19</strain>
    </source>
</reference>
<comment type="caution">
    <text evidence="9">The sequence shown here is derived from an EMBL/GenBank/DDBJ whole genome shotgun (WGS) entry which is preliminary data.</text>
</comment>
<evidence type="ECO:0000313" key="10">
    <source>
        <dbReference type="Proteomes" id="UP001235343"/>
    </source>
</evidence>
<keyword evidence="3" id="KW-1003">Cell membrane</keyword>
<dbReference type="Proteomes" id="UP001235343">
    <property type="component" value="Unassembled WGS sequence"/>
</dbReference>
<dbReference type="Gene3D" id="1.20.81.30">
    <property type="entry name" value="Type II secretion system (T2SS), domain F"/>
    <property type="match status" value="2"/>
</dbReference>
<organism evidence="9 10">
    <name type="scientific">Aquibacillus rhizosphaerae</name>
    <dbReference type="NCBI Taxonomy" id="3051431"/>
    <lineage>
        <taxon>Bacteria</taxon>
        <taxon>Bacillati</taxon>
        <taxon>Bacillota</taxon>
        <taxon>Bacilli</taxon>
        <taxon>Bacillales</taxon>
        <taxon>Bacillaceae</taxon>
        <taxon>Aquibacillus</taxon>
    </lineage>
</organism>
<dbReference type="PRINTS" id="PR00812">
    <property type="entry name" value="BCTERIALGSPF"/>
</dbReference>
<keyword evidence="6 7" id="KW-0472">Membrane</keyword>
<keyword evidence="10" id="KW-1185">Reference proteome</keyword>
<dbReference type="InterPro" id="IPR003004">
    <property type="entry name" value="GspF/PilC"/>
</dbReference>
<comment type="subcellular location">
    <subcellularLocation>
        <location evidence="1">Cell membrane</location>
        <topology evidence="1">Multi-pass membrane protein</topology>
    </subcellularLocation>
</comment>
<feature type="transmembrane region" description="Helical" evidence="7">
    <location>
        <begin position="162"/>
        <end position="188"/>
    </location>
</feature>
<keyword evidence="4 7" id="KW-0812">Transmembrane</keyword>
<dbReference type="Pfam" id="PF00482">
    <property type="entry name" value="T2SSF"/>
    <property type="match status" value="2"/>
</dbReference>
<feature type="transmembrane region" description="Helical" evidence="7">
    <location>
        <begin position="318"/>
        <end position="341"/>
    </location>
</feature>
<feature type="transmembrane region" description="Helical" evidence="7">
    <location>
        <begin position="123"/>
        <end position="142"/>
    </location>
</feature>
<evidence type="ECO:0000256" key="6">
    <source>
        <dbReference type="ARBA" id="ARBA00023136"/>
    </source>
</evidence>
<evidence type="ECO:0000256" key="3">
    <source>
        <dbReference type="ARBA" id="ARBA00022475"/>
    </source>
</evidence>
<dbReference type="RefSeq" id="WP_285932843.1">
    <property type="nucleotide sequence ID" value="NZ_JASTZU010000041.1"/>
</dbReference>
<dbReference type="PANTHER" id="PTHR30012:SF0">
    <property type="entry name" value="TYPE II SECRETION SYSTEM PROTEIN F-RELATED"/>
    <property type="match status" value="1"/>
</dbReference>
<dbReference type="InterPro" id="IPR042094">
    <property type="entry name" value="T2SS_GspF_sf"/>
</dbReference>
<evidence type="ECO:0000256" key="2">
    <source>
        <dbReference type="ARBA" id="ARBA00005745"/>
    </source>
</evidence>
<dbReference type="InterPro" id="IPR047692">
    <property type="entry name" value="T4P_ComGB"/>
</dbReference>
<dbReference type="EMBL" id="JASTZU010000041">
    <property type="protein sequence ID" value="MDL4841559.1"/>
    <property type="molecule type" value="Genomic_DNA"/>
</dbReference>
<gene>
    <name evidence="9" type="primary">comGB</name>
    <name evidence="9" type="ORF">QQS35_14045</name>
</gene>
<dbReference type="InterPro" id="IPR018076">
    <property type="entry name" value="T2SS_GspF_dom"/>
</dbReference>
<evidence type="ECO:0000256" key="4">
    <source>
        <dbReference type="ARBA" id="ARBA00022692"/>
    </source>
</evidence>
<feature type="domain" description="Type II secretion system protein GspF" evidence="8">
    <location>
        <begin position="26"/>
        <end position="138"/>
    </location>
</feature>
<dbReference type="PANTHER" id="PTHR30012">
    <property type="entry name" value="GENERAL SECRETION PATHWAY PROTEIN"/>
    <property type="match status" value="1"/>
</dbReference>
<evidence type="ECO:0000256" key="1">
    <source>
        <dbReference type="ARBA" id="ARBA00004651"/>
    </source>
</evidence>
<comment type="similarity">
    <text evidence="2">Belongs to the GSP F family.</text>
</comment>
<feature type="domain" description="Type II secretion system protein GspF" evidence="8">
    <location>
        <begin position="222"/>
        <end position="344"/>
    </location>
</feature>
<evidence type="ECO:0000313" key="9">
    <source>
        <dbReference type="EMBL" id="MDL4841559.1"/>
    </source>
</evidence>
<keyword evidence="5 7" id="KW-1133">Transmembrane helix</keyword>
<evidence type="ECO:0000256" key="7">
    <source>
        <dbReference type="SAM" id="Phobius"/>
    </source>
</evidence>